<name>A0A4Q8B5K9_9ACTN</name>
<comment type="caution">
    <text evidence="1">The sequence shown here is derived from an EMBL/GenBank/DDBJ whole genome shotgun (WGS) entry which is preliminary data.</text>
</comment>
<dbReference type="AlphaFoldDB" id="A0A4Q8B5K9"/>
<protein>
    <submittedName>
        <fullName evidence="1">Uncharacterized protein</fullName>
    </submittedName>
</protein>
<evidence type="ECO:0000313" key="1">
    <source>
        <dbReference type="EMBL" id="RZU72874.1"/>
    </source>
</evidence>
<dbReference type="EMBL" id="SHLD01000001">
    <property type="protein sequence ID" value="RZU72874.1"/>
    <property type="molecule type" value="Genomic_DNA"/>
</dbReference>
<accession>A0A4Q8B5K9</accession>
<gene>
    <name evidence="1" type="ORF">EV384_1262</name>
</gene>
<organism evidence="1 2">
    <name type="scientific">Micromonospora kangleipakensis</name>
    <dbReference type="NCBI Taxonomy" id="1077942"/>
    <lineage>
        <taxon>Bacteria</taxon>
        <taxon>Bacillati</taxon>
        <taxon>Actinomycetota</taxon>
        <taxon>Actinomycetes</taxon>
        <taxon>Micromonosporales</taxon>
        <taxon>Micromonosporaceae</taxon>
        <taxon>Micromonospora</taxon>
    </lineage>
</organism>
<proteinExistence type="predicted"/>
<reference evidence="1 2" key="1">
    <citation type="submission" date="2019-02" db="EMBL/GenBank/DDBJ databases">
        <title>Sequencing the genomes of 1000 actinobacteria strains.</title>
        <authorList>
            <person name="Klenk H.-P."/>
        </authorList>
    </citation>
    <scope>NUCLEOTIDE SEQUENCE [LARGE SCALE GENOMIC DNA]</scope>
    <source>
        <strain evidence="1 2">DSM 45612</strain>
    </source>
</reference>
<sequence>MPNTGGRSYEPLAQILGRVSEVVGFRTETGAGKMLVLRTDFNDDTARAVR</sequence>
<dbReference type="Proteomes" id="UP000294114">
    <property type="component" value="Unassembled WGS sequence"/>
</dbReference>
<evidence type="ECO:0000313" key="2">
    <source>
        <dbReference type="Proteomes" id="UP000294114"/>
    </source>
</evidence>
<keyword evidence="2" id="KW-1185">Reference proteome</keyword>
<dbReference type="RefSeq" id="WP_165439882.1">
    <property type="nucleotide sequence ID" value="NZ_SHLD01000001.1"/>
</dbReference>